<name>A0A164NVM3_9AGAM</name>
<dbReference type="AlphaFoldDB" id="A0A164NVM3"/>
<sequence>MQSVANLDHDMILGALGGLIKGLEHALQNTRLICAEMIESAITTGDNTQQNAFADEPLSSLRRVLSQVRGVQVNVCSALAETVANIAEQSNNHVKIVHITTRRNRYR</sequence>
<reference evidence="1 2" key="1">
    <citation type="journal article" date="2016" name="Mol. Biol. Evol.">
        <title>Comparative Genomics of Early-Diverging Mushroom-Forming Fungi Provides Insights into the Origins of Lignocellulose Decay Capabilities.</title>
        <authorList>
            <person name="Nagy L.G."/>
            <person name="Riley R."/>
            <person name="Tritt A."/>
            <person name="Adam C."/>
            <person name="Daum C."/>
            <person name="Floudas D."/>
            <person name="Sun H."/>
            <person name="Yadav J.S."/>
            <person name="Pangilinan J."/>
            <person name="Larsson K.H."/>
            <person name="Matsuura K."/>
            <person name="Barry K."/>
            <person name="Labutti K."/>
            <person name="Kuo R."/>
            <person name="Ohm R.A."/>
            <person name="Bhattacharya S.S."/>
            <person name="Shirouzu T."/>
            <person name="Yoshinaga Y."/>
            <person name="Martin F.M."/>
            <person name="Grigoriev I.V."/>
            <person name="Hibbett D.S."/>
        </authorList>
    </citation>
    <scope>NUCLEOTIDE SEQUENCE [LARGE SCALE GENOMIC DNA]</scope>
    <source>
        <strain evidence="1 2">HHB9708</strain>
    </source>
</reference>
<protein>
    <submittedName>
        <fullName evidence="1">Uncharacterized protein</fullName>
    </submittedName>
</protein>
<dbReference type="EMBL" id="KV419440">
    <property type="protein sequence ID" value="KZS88085.1"/>
    <property type="molecule type" value="Genomic_DNA"/>
</dbReference>
<accession>A0A164NVM3</accession>
<proteinExistence type="predicted"/>
<organism evidence="1 2">
    <name type="scientific">Sistotremastrum niveocremeum HHB9708</name>
    <dbReference type="NCBI Taxonomy" id="1314777"/>
    <lineage>
        <taxon>Eukaryota</taxon>
        <taxon>Fungi</taxon>
        <taxon>Dikarya</taxon>
        <taxon>Basidiomycota</taxon>
        <taxon>Agaricomycotina</taxon>
        <taxon>Agaricomycetes</taxon>
        <taxon>Sistotremastrales</taxon>
        <taxon>Sistotremastraceae</taxon>
        <taxon>Sertulicium</taxon>
        <taxon>Sertulicium niveocremeum</taxon>
    </lineage>
</organism>
<keyword evidence="2" id="KW-1185">Reference proteome</keyword>
<evidence type="ECO:0000313" key="2">
    <source>
        <dbReference type="Proteomes" id="UP000076722"/>
    </source>
</evidence>
<dbReference type="Proteomes" id="UP000076722">
    <property type="component" value="Unassembled WGS sequence"/>
</dbReference>
<evidence type="ECO:0000313" key="1">
    <source>
        <dbReference type="EMBL" id="KZS88085.1"/>
    </source>
</evidence>
<gene>
    <name evidence="1" type="ORF">SISNIDRAFT_273600</name>
</gene>